<keyword evidence="9 13" id="KW-0961">Cell wall biogenesis/degradation</keyword>
<dbReference type="PANTHER" id="PTHR43783:SF1">
    <property type="entry name" value="UDP-N-ACETYLGLUCOSAMINE 1-CARBOXYVINYLTRANSFERASE"/>
    <property type="match status" value="1"/>
</dbReference>
<reference evidence="15 16" key="1">
    <citation type="submission" date="2023-09" db="EMBL/GenBank/DDBJ databases">
        <authorList>
            <person name="Rey-Velasco X."/>
        </authorList>
    </citation>
    <scope>NUCLEOTIDE SEQUENCE [LARGE SCALE GENOMIC DNA]</scope>
    <source>
        <strain evidence="15 16">P385</strain>
    </source>
</reference>
<evidence type="ECO:0000256" key="13">
    <source>
        <dbReference type="HAMAP-Rule" id="MF_00111"/>
    </source>
</evidence>
<dbReference type="RefSeq" id="WP_311658145.1">
    <property type="nucleotide sequence ID" value="NZ_JAVRHY010000004.1"/>
</dbReference>
<keyword evidence="10 13" id="KW-0670">Pyruvate</keyword>
<organism evidence="15 16">
    <name type="scientific">Spectribacter acetivorans</name>
    <dbReference type="NCBI Taxonomy" id="3075603"/>
    <lineage>
        <taxon>Bacteria</taxon>
        <taxon>Pseudomonadati</taxon>
        <taxon>Pseudomonadota</taxon>
        <taxon>Gammaproteobacteria</taxon>
        <taxon>Salinisphaerales</taxon>
        <taxon>Salinisphaeraceae</taxon>
        <taxon>Spectribacter</taxon>
    </lineage>
</organism>
<comment type="similarity">
    <text evidence="11 13">Belongs to the EPSP synthase family. MurA subfamily.</text>
</comment>
<evidence type="ECO:0000256" key="8">
    <source>
        <dbReference type="ARBA" id="ARBA00023306"/>
    </source>
</evidence>
<keyword evidence="7 13" id="KW-0573">Peptidoglycan synthesis</keyword>
<evidence type="ECO:0000256" key="1">
    <source>
        <dbReference type="ARBA" id="ARBA00004496"/>
    </source>
</evidence>
<dbReference type="InterPro" id="IPR036968">
    <property type="entry name" value="Enolpyruvate_Tfrase_sf"/>
</dbReference>
<feature type="binding site" evidence="13">
    <location>
        <begin position="22"/>
        <end position="23"/>
    </location>
    <ligand>
        <name>phosphoenolpyruvate</name>
        <dbReference type="ChEBI" id="CHEBI:58702"/>
    </ligand>
</feature>
<keyword evidence="4 13" id="KW-0132">Cell division</keyword>
<proteinExistence type="inferred from homology"/>
<evidence type="ECO:0000313" key="15">
    <source>
        <dbReference type="EMBL" id="MDT0618101.1"/>
    </source>
</evidence>
<keyword evidence="5 13" id="KW-0808">Transferase</keyword>
<evidence type="ECO:0000256" key="5">
    <source>
        <dbReference type="ARBA" id="ARBA00022679"/>
    </source>
</evidence>
<evidence type="ECO:0000256" key="2">
    <source>
        <dbReference type="ARBA" id="ARBA00004752"/>
    </source>
</evidence>
<evidence type="ECO:0000256" key="12">
    <source>
        <dbReference type="ARBA" id="ARBA00047527"/>
    </source>
</evidence>
<dbReference type="EC" id="2.5.1.7" evidence="13"/>
<feature type="domain" description="Enolpyruvate transferase" evidence="14">
    <location>
        <begin position="7"/>
        <end position="407"/>
    </location>
</feature>
<evidence type="ECO:0000259" key="14">
    <source>
        <dbReference type="Pfam" id="PF00275"/>
    </source>
</evidence>
<evidence type="ECO:0000256" key="3">
    <source>
        <dbReference type="ARBA" id="ARBA00022490"/>
    </source>
</evidence>
<keyword evidence="6 13" id="KW-0133">Cell shape</keyword>
<sequence length="427" mass="45272">MDLLRIAGGRPLEGEVRASGAKNATLPIMSAALLIDEPLIVENVPHLEDVTTTNMLLAQMGVSVTIGDHMVVEADASTITSKVAPYELVKTMRASILVLGPLLARHGEAEVSLPGGCAIGARPVDIHLRGLTAMGAEITVEAGYIRARAGRLKGARIAMDTVTVTGTENLMMAATLAEGTTVLENAAREPEVVDLADCLNAMGARVSGAGSSVITIEGVRALHGARYRVLPDRIETGTFLVAGAATRGRVRVNNTDPALVEAITLKLEEAGGRITTGPDWVAVDMEGRRPRSVNLRTSPYPGFPTDMQAQFCTLNAVAEGVGTITETVFENRFMHVSELQRMGADIRQEGNTVIVRGQAELTGAPVMATDLRASASLVLAGLVADGATEVRRIYHIDRGYECIEEKLAQLGARIQRLPDRAPMEAVS</sequence>
<keyword evidence="8 13" id="KW-0131">Cell cycle</keyword>
<evidence type="ECO:0000256" key="11">
    <source>
        <dbReference type="ARBA" id="ARBA00038367"/>
    </source>
</evidence>
<protein>
    <recommendedName>
        <fullName evidence="13">UDP-N-acetylglucosamine 1-carboxyvinyltransferase</fullName>
        <ecNumber evidence="13">2.5.1.7</ecNumber>
    </recommendedName>
    <alternativeName>
        <fullName evidence="13">Enoylpyruvate transferase</fullName>
    </alternativeName>
    <alternativeName>
        <fullName evidence="13">UDP-N-acetylglucosamine enolpyruvyl transferase</fullName>
        <shortName evidence="13">EPT</shortName>
    </alternativeName>
</protein>
<feature type="binding site" evidence="13">
    <location>
        <position position="93"/>
    </location>
    <ligand>
        <name>UDP-N-acetyl-alpha-D-glucosamine</name>
        <dbReference type="ChEBI" id="CHEBI:57705"/>
    </ligand>
</feature>
<evidence type="ECO:0000256" key="7">
    <source>
        <dbReference type="ARBA" id="ARBA00022984"/>
    </source>
</evidence>
<keyword evidence="3 13" id="KW-0963">Cytoplasm</keyword>
<gene>
    <name evidence="13 15" type="primary">murA</name>
    <name evidence="15" type="ORF">RM531_06420</name>
</gene>
<dbReference type="InterPro" id="IPR005750">
    <property type="entry name" value="UDP_GlcNAc_COvinyl_MurA"/>
</dbReference>
<comment type="caution">
    <text evidence="13">Lacks conserved residue(s) required for the propagation of feature annotation.</text>
</comment>
<evidence type="ECO:0000256" key="6">
    <source>
        <dbReference type="ARBA" id="ARBA00022960"/>
    </source>
</evidence>
<evidence type="ECO:0000313" key="16">
    <source>
        <dbReference type="Proteomes" id="UP001259982"/>
    </source>
</evidence>
<dbReference type="PANTHER" id="PTHR43783">
    <property type="entry name" value="UDP-N-ACETYLGLUCOSAMINE 1-CARBOXYVINYLTRANSFERASE"/>
    <property type="match status" value="1"/>
</dbReference>
<dbReference type="SUPFAM" id="SSF55205">
    <property type="entry name" value="EPT/RTPC-like"/>
    <property type="match status" value="1"/>
</dbReference>
<feature type="binding site" evidence="13">
    <location>
        <position position="328"/>
    </location>
    <ligand>
        <name>UDP-N-acetyl-alpha-D-glucosamine</name>
        <dbReference type="ChEBI" id="CHEBI:57705"/>
    </ligand>
</feature>
<dbReference type="InterPro" id="IPR013792">
    <property type="entry name" value="RNA3'P_cycl/enolpyr_Trfase_a/b"/>
</dbReference>
<accession>A0ABU3B6M6</accession>
<keyword evidence="16" id="KW-1185">Reference proteome</keyword>
<comment type="caution">
    <text evidence="15">The sequence shown here is derived from an EMBL/GenBank/DDBJ whole genome shotgun (WGS) entry which is preliminary data.</text>
</comment>
<dbReference type="GO" id="GO:0008760">
    <property type="term" value="F:UDP-N-acetylglucosamine 1-carboxyvinyltransferase activity"/>
    <property type="evidence" value="ECO:0007669"/>
    <property type="project" value="UniProtKB-EC"/>
</dbReference>
<dbReference type="Proteomes" id="UP001259982">
    <property type="component" value="Unassembled WGS sequence"/>
</dbReference>
<evidence type="ECO:0000256" key="10">
    <source>
        <dbReference type="ARBA" id="ARBA00023317"/>
    </source>
</evidence>
<feature type="active site" description="Proton donor" evidence="13">
    <location>
        <position position="117"/>
    </location>
</feature>
<dbReference type="Pfam" id="PF00275">
    <property type="entry name" value="EPSP_synthase"/>
    <property type="match status" value="1"/>
</dbReference>
<evidence type="ECO:0000256" key="4">
    <source>
        <dbReference type="ARBA" id="ARBA00022618"/>
    </source>
</evidence>
<dbReference type="EMBL" id="JAVRHY010000004">
    <property type="protein sequence ID" value="MDT0618101.1"/>
    <property type="molecule type" value="Genomic_DNA"/>
</dbReference>
<dbReference type="NCBIfam" id="TIGR01072">
    <property type="entry name" value="murA"/>
    <property type="match status" value="1"/>
</dbReference>
<evidence type="ECO:0000256" key="9">
    <source>
        <dbReference type="ARBA" id="ARBA00023316"/>
    </source>
</evidence>
<comment type="function">
    <text evidence="13">Cell wall formation. Adds enolpyruvyl to UDP-N-acetylglucosamine.</text>
</comment>
<dbReference type="CDD" id="cd01555">
    <property type="entry name" value="UdpNAET"/>
    <property type="match status" value="1"/>
</dbReference>
<comment type="subcellular location">
    <subcellularLocation>
        <location evidence="1 13">Cytoplasm</location>
    </subcellularLocation>
</comment>
<dbReference type="InterPro" id="IPR050068">
    <property type="entry name" value="MurA_subfamily"/>
</dbReference>
<feature type="binding site" evidence="13">
    <location>
        <position position="306"/>
    </location>
    <ligand>
        <name>UDP-N-acetyl-alpha-D-glucosamine</name>
        <dbReference type="ChEBI" id="CHEBI:57705"/>
    </ligand>
</feature>
<comment type="pathway">
    <text evidence="2 13">Cell wall biogenesis; peptidoglycan biosynthesis.</text>
</comment>
<comment type="catalytic activity">
    <reaction evidence="12 13">
        <text>phosphoenolpyruvate + UDP-N-acetyl-alpha-D-glucosamine = UDP-N-acetyl-3-O-(1-carboxyvinyl)-alpha-D-glucosamine + phosphate</text>
        <dbReference type="Rhea" id="RHEA:18681"/>
        <dbReference type="ChEBI" id="CHEBI:43474"/>
        <dbReference type="ChEBI" id="CHEBI:57705"/>
        <dbReference type="ChEBI" id="CHEBI:58702"/>
        <dbReference type="ChEBI" id="CHEBI:68483"/>
        <dbReference type="EC" id="2.5.1.7"/>
    </reaction>
</comment>
<feature type="modified residue" description="2-(S-cysteinyl)pyruvic acid O-phosphothioketal" evidence="13">
    <location>
        <position position="117"/>
    </location>
</feature>
<dbReference type="NCBIfam" id="NF006873">
    <property type="entry name" value="PRK09369.1"/>
    <property type="match status" value="1"/>
</dbReference>
<dbReference type="Gene3D" id="3.65.10.10">
    <property type="entry name" value="Enolpyruvate transferase domain"/>
    <property type="match status" value="2"/>
</dbReference>
<name>A0ABU3B6M6_9GAMM</name>
<dbReference type="HAMAP" id="MF_00111">
    <property type="entry name" value="MurA"/>
    <property type="match status" value="1"/>
</dbReference>
<dbReference type="InterPro" id="IPR001986">
    <property type="entry name" value="Enolpyruvate_Tfrase_dom"/>
</dbReference>